<protein>
    <submittedName>
        <fullName evidence="2">Putative secreted protein</fullName>
    </submittedName>
</protein>
<reference evidence="2" key="1">
    <citation type="submission" date="2018-01" db="EMBL/GenBank/DDBJ databases">
        <title>An insight into the sialome of Amazonian anophelines.</title>
        <authorList>
            <person name="Ribeiro J.M."/>
            <person name="Scarpassa V."/>
            <person name="Calvo E."/>
        </authorList>
    </citation>
    <scope>NUCLEOTIDE SEQUENCE</scope>
    <source>
        <tissue evidence="2">Salivary glands</tissue>
    </source>
</reference>
<organism evidence="2">
    <name type="scientific">Anopheles marajoara</name>
    <dbReference type="NCBI Taxonomy" id="58244"/>
    <lineage>
        <taxon>Eukaryota</taxon>
        <taxon>Metazoa</taxon>
        <taxon>Ecdysozoa</taxon>
        <taxon>Arthropoda</taxon>
        <taxon>Hexapoda</taxon>
        <taxon>Insecta</taxon>
        <taxon>Pterygota</taxon>
        <taxon>Neoptera</taxon>
        <taxon>Endopterygota</taxon>
        <taxon>Diptera</taxon>
        <taxon>Nematocera</taxon>
        <taxon>Culicoidea</taxon>
        <taxon>Culicidae</taxon>
        <taxon>Anophelinae</taxon>
        <taxon>Anopheles</taxon>
    </lineage>
</organism>
<keyword evidence="1" id="KW-0732">Signal</keyword>
<dbReference type="AlphaFoldDB" id="A0A2M4CDK4"/>
<evidence type="ECO:0000313" key="2">
    <source>
        <dbReference type="EMBL" id="MBW63412.1"/>
    </source>
</evidence>
<sequence>MTMLMMMMMMMKWCACVSPGRAMATACLCPSVIASGVRGMKKGVSKWKRADCGRCDRRTTITHMQSGSGKRQ</sequence>
<feature type="signal peptide" evidence="1">
    <location>
        <begin position="1"/>
        <end position="22"/>
    </location>
</feature>
<dbReference type="EMBL" id="GGFJ01014271">
    <property type="protein sequence ID" value="MBW63412.1"/>
    <property type="molecule type" value="Transcribed_RNA"/>
</dbReference>
<evidence type="ECO:0000256" key="1">
    <source>
        <dbReference type="SAM" id="SignalP"/>
    </source>
</evidence>
<feature type="chain" id="PRO_5014695191" evidence="1">
    <location>
        <begin position="23"/>
        <end position="72"/>
    </location>
</feature>
<name>A0A2M4CDK4_9DIPT</name>
<proteinExistence type="predicted"/>
<accession>A0A2M4CDK4</accession>